<proteinExistence type="predicted"/>
<evidence type="ECO:0000256" key="1">
    <source>
        <dbReference type="SAM" id="Phobius"/>
    </source>
</evidence>
<accession>A0A061GT68</accession>
<keyword evidence="3" id="KW-1185">Reference proteome</keyword>
<dbReference type="EMBL" id="CM001887">
    <property type="protein sequence ID" value="EOY32608.1"/>
    <property type="molecule type" value="Genomic_DNA"/>
</dbReference>
<reference evidence="2 3" key="1">
    <citation type="journal article" date="2013" name="Genome Biol.">
        <title>The genome sequence of the most widely cultivated cacao type and its use to identify candidate genes regulating pod color.</title>
        <authorList>
            <person name="Motamayor J.C."/>
            <person name="Mockaitis K."/>
            <person name="Schmutz J."/>
            <person name="Haiminen N."/>
            <person name="Iii D.L."/>
            <person name="Cornejo O."/>
            <person name="Findley S.D."/>
            <person name="Zheng P."/>
            <person name="Utro F."/>
            <person name="Royaert S."/>
            <person name="Saski C."/>
            <person name="Jenkins J."/>
            <person name="Podicheti R."/>
            <person name="Zhao M."/>
            <person name="Scheffler B.E."/>
            <person name="Stack J.C."/>
            <person name="Feltus F.A."/>
            <person name="Mustiga G.M."/>
            <person name="Amores F."/>
            <person name="Phillips W."/>
            <person name="Marelli J.P."/>
            <person name="May G.D."/>
            <person name="Shapiro H."/>
            <person name="Ma J."/>
            <person name="Bustamante C.D."/>
            <person name="Schnell R.J."/>
            <person name="Main D."/>
            <person name="Gilbert D."/>
            <person name="Parida L."/>
            <person name="Kuhn D.N."/>
        </authorList>
    </citation>
    <scope>NUCLEOTIDE SEQUENCE [LARGE SCALE GENOMIC DNA]</scope>
    <source>
        <strain evidence="3">cv. Matina 1-6</strain>
    </source>
</reference>
<dbReference type="Gramene" id="EOY32608">
    <property type="protein sequence ID" value="EOY32608"/>
    <property type="gene ID" value="TCM_040615"/>
</dbReference>
<evidence type="ECO:0000313" key="3">
    <source>
        <dbReference type="Proteomes" id="UP000026915"/>
    </source>
</evidence>
<keyword evidence="1" id="KW-0472">Membrane</keyword>
<dbReference type="Proteomes" id="UP000026915">
    <property type="component" value="Chromosome 9"/>
</dbReference>
<keyword evidence="1" id="KW-1133">Transmembrane helix</keyword>
<keyword evidence="1" id="KW-0812">Transmembrane</keyword>
<name>A0A061GT68_THECC</name>
<dbReference type="InParanoid" id="A0A061GT68"/>
<dbReference type="HOGENOM" id="CLU_1920904_0_0_1"/>
<protein>
    <submittedName>
        <fullName evidence="2">Uncharacterized protein</fullName>
    </submittedName>
</protein>
<evidence type="ECO:0000313" key="2">
    <source>
        <dbReference type="EMBL" id="EOY32608.1"/>
    </source>
</evidence>
<gene>
    <name evidence="2" type="ORF">TCM_040615</name>
</gene>
<feature type="transmembrane region" description="Helical" evidence="1">
    <location>
        <begin position="40"/>
        <end position="60"/>
    </location>
</feature>
<sequence length="132" mass="15030">MKVIKRQALMVLISTFLQVTMVYNESIMNPTYTCLLHLTSVFGILICLEVTFDFSVFFLFSSPPRPFHLLKNQTIKYHYQKSQAPLGFNFSLIESKEITKQSGDVSRNVRAQTRQVVALKQLKAHVAMLASG</sequence>
<dbReference type="AlphaFoldDB" id="A0A061GT68"/>
<organism evidence="2 3">
    <name type="scientific">Theobroma cacao</name>
    <name type="common">Cacao</name>
    <name type="synonym">Cocoa</name>
    <dbReference type="NCBI Taxonomy" id="3641"/>
    <lineage>
        <taxon>Eukaryota</taxon>
        <taxon>Viridiplantae</taxon>
        <taxon>Streptophyta</taxon>
        <taxon>Embryophyta</taxon>
        <taxon>Tracheophyta</taxon>
        <taxon>Spermatophyta</taxon>
        <taxon>Magnoliopsida</taxon>
        <taxon>eudicotyledons</taxon>
        <taxon>Gunneridae</taxon>
        <taxon>Pentapetalae</taxon>
        <taxon>rosids</taxon>
        <taxon>malvids</taxon>
        <taxon>Malvales</taxon>
        <taxon>Malvaceae</taxon>
        <taxon>Byttnerioideae</taxon>
        <taxon>Theobroma</taxon>
    </lineage>
</organism>